<name>A0AAV4R6K7_CAEEX</name>
<proteinExistence type="predicted"/>
<sequence>MNNYSEYNIILYNLVRIRKAWPCVPSTIAIRGTSIDKFYLSRTFEHQETERLLLKDILHLNTATRPCNLNEQVTPQQPFGQIYRPGFICLFTGSPAPTRSLGTSGMKERKSFSFFTLGKCGSGPPPHH</sequence>
<organism evidence="1 2">
    <name type="scientific">Caerostris extrusa</name>
    <name type="common">Bark spider</name>
    <name type="synonym">Caerostris bankana</name>
    <dbReference type="NCBI Taxonomy" id="172846"/>
    <lineage>
        <taxon>Eukaryota</taxon>
        <taxon>Metazoa</taxon>
        <taxon>Ecdysozoa</taxon>
        <taxon>Arthropoda</taxon>
        <taxon>Chelicerata</taxon>
        <taxon>Arachnida</taxon>
        <taxon>Araneae</taxon>
        <taxon>Araneomorphae</taxon>
        <taxon>Entelegynae</taxon>
        <taxon>Araneoidea</taxon>
        <taxon>Araneidae</taxon>
        <taxon>Caerostris</taxon>
    </lineage>
</organism>
<protein>
    <submittedName>
        <fullName evidence="1">Uncharacterized protein</fullName>
    </submittedName>
</protein>
<evidence type="ECO:0000313" key="2">
    <source>
        <dbReference type="Proteomes" id="UP001054945"/>
    </source>
</evidence>
<gene>
    <name evidence="1" type="ORF">CEXT_237431</name>
</gene>
<accession>A0AAV4R6K7</accession>
<dbReference type="AlphaFoldDB" id="A0AAV4R6K7"/>
<comment type="caution">
    <text evidence="1">The sequence shown here is derived from an EMBL/GenBank/DDBJ whole genome shotgun (WGS) entry which is preliminary data.</text>
</comment>
<reference evidence="1 2" key="1">
    <citation type="submission" date="2021-06" db="EMBL/GenBank/DDBJ databases">
        <title>Caerostris extrusa draft genome.</title>
        <authorList>
            <person name="Kono N."/>
            <person name="Arakawa K."/>
        </authorList>
    </citation>
    <scope>NUCLEOTIDE SEQUENCE [LARGE SCALE GENOMIC DNA]</scope>
</reference>
<evidence type="ECO:0000313" key="1">
    <source>
        <dbReference type="EMBL" id="GIY15708.1"/>
    </source>
</evidence>
<dbReference type="Proteomes" id="UP001054945">
    <property type="component" value="Unassembled WGS sequence"/>
</dbReference>
<keyword evidence="2" id="KW-1185">Reference proteome</keyword>
<dbReference type="EMBL" id="BPLR01007271">
    <property type="protein sequence ID" value="GIY15708.1"/>
    <property type="molecule type" value="Genomic_DNA"/>
</dbReference>